<dbReference type="EMBL" id="MN739451">
    <property type="protein sequence ID" value="QHT05192.1"/>
    <property type="molecule type" value="Genomic_DNA"/>
</dbReference>
<dbReference type="AlphaFoldDB" id="A0A6C0CM20"/>
<name>A0A6C0CM20_9ZZZZ</name>
<reference evidence="1" key="1">
    <citation type="journal article" date="2020" name="Nature">
        <title>Giant virus diversity and host interactions through global metagenomics.</title>
        <authorList>
            <person name="Schulz F."/>
            <person name="Roux S."/>
            <person name="Paez-Espino D."/>
            <person name="Jungbluth S."/>
            <person name="Walsh D.A."/>
            <person name="Denef V.J."/>
            <person name="McMahon K.D."/>
            <person name="Konstantinidis K.T."/>
            <person name="Eloe-Fadrosh E.A."/>
            <person name="Kyrpides N.C."/>
            <person name="Woyke T."/>
        </authorList>
    </citation>
    <scope>NUCLEOTIDE SEQUENCE</scope>
    <source>
        <strain evidence="1">GVMAG-M-3300021375-17</strain>
    </source>
</reference>
<evidence type="ECO:0000313" key="1">
    <source>
        <dbReference type="EMBL" id="QHT05192.1"/>
    </source>
</evidence>
<organism evidence="1">
    <name type="scientific">viral metagenome</name>
    <dbReference type="NCBI Taxonomy" id="1070528"/>
    <lineage>
        <taxon>unclassified sequences</taxon>
        <taxon>metagenomes</taxon>
        <taxon>organismal metagenomes</taxon>
    </lineage>
</organism>
<protein>
    <submittedName>
        <fullName evidence="1">Uncharacterized protein</fullName>
    </submittedName>
</protein>
<sequence length="114" mass="13641">MKHSTIRVTVDDIDYDQICQYYNTEKEPRRNPIQKLHSLEGGFYIDRTDQEIEAHNRFIQNSNIHGRIKQLRWNKKRLVTPISFYGFSIDEKILLYNALSEIHGSENVFLENVW</sequence>
<accession>A0A6C0CM20</accession>
<proteinExistence type="predicted"/>